<gene>
    <name evidence="1" type="ORF">PISMIDRAFT_9712</name>
</gene>
<sequence>MTYAHRETNVPLSIQVWEQGTRANDGVWGGRVISILVTPQPSEPDTTYEFFTHLFMSTYTQKLCVCRVSLPPGLPSHANDESRRNLHSDR</sequence>
<protein>
    <submittedName>
        <fullName evidence="1">Uncharacterized protein</fullName>
    </submittedName>
</protein>
<proteinExistence type="predicted"/>
<evidence type="ECO:0000313" key="2">
    <source>
        <dbReference type="Proteomes" id="UP000054018"/>
    </source>
</evidence>
<dbReference type="HOGENOM" id="CLU_2441705_0_0_1"/>
<reference evidence="2" key="2">
    <citation type="submission" date="2015-01" db="EMBL/GenBank/DDBJ databases">
        <title>Evolutionary Origins and Diversification of the Mycorrhizal Mutualists.</title>
        <authorList>
            <consortium name="DOE Joint Genome Institute"/>
            <consortium name="Mycorrhizal Genomics Consortium"/>
            <person name="Kohler A."/>
            <person name="Kuo A."/>
            <person name="Nagy L.G."/>
            <person name="Floudas D."/>
            <person name="Copeland A."/>
            <person name="Barry K.W."/>
            <person name="Cichocki N."/>
            <person name="Veneault-Fourrey C."/>
            <person name="LaButti K."/>
            <person name="Lindquist E.A."/>
            <person name="Lipzen A."/>
            <person name="Lundell T."/>
            <person name="Morin E."/>
            <person name="Murat C."/>
            <person name="Riley R."/>
            <person name="Ohm R."/>
            <person name="Sun H."/>
            <person name="Tunlid A."/>
            <person name="Henrissat B."/>
            <person name="Grigoriev I.V."/>
            <person name="Hibbett D.S."/>
            <person name="Martin F."/>
        </authorList>
    </citation>
    <scope>NUCLEOTIDE SEQUENCE [LARGE SCALE GENOMIC DNA]</scope>
    <source>
        <strain evidence="2">441</strain>
    </source>
</reference>
<accession>A0A0C9Z7M9</accession>
<dbReference type="AlphaFoldDB" id="A0A0C9Z7M9"/>
<dbReference type="Proteomes" id="UP000054018">
    <property type="component" value="Unassembled WGS sequence"/>
</dbReference>
<evidence type="ECO:0000313" key="1">
    <source>
        <dbReference type="EMBL" id="KIK25361.1"/>
    </source>
</evidence>
<keyword evidence="2" id="KW-1185">Reference proteome</keyword>
<organism evidence="1 2">
    <name type="scientific">Pisolithus microcarpus 441</name>
    <dbReference type="NCBI Taxonomy" id="765257"/>
    <lineage>
        <taxon>Eukaryota</taxon>
        <taxon>Fungi</taxon>
        <taxon>Dikarya</taxon>
        <taxon>Basidiomycota</taxon>
        <taxon>Agaricomycotina</taxon>
        <taxon>Agaricomycetes</taxon>
        <taxon>Agaricomycetidae</taxon>
        <taxon>Boletales</taxon>
        <taxon>Sclerodermatineae</taxon>
        <taxon>Pisolithaceae</taxon>
        <taxon>Pisolithus</taxon>
    </lineage>
</organism>
<name>A0A0C9Z7M9_9AGAM</name>
<dbReference type="EMBL" id="KN833709">
    <property type="protein sequence ID" value="KIK25361.1"/>
    <property type="molecule type" value="Genomic_DNA"/>
</dbReference>
<reference evidence="1 2" key="1">
    <citation type="submission" date="2014-04" db="EMBL/GenBank/DDBJ databases">
        <authorList>
            <consortium name="DOE Joint Genome Institute"/>
            <person name="Kuo A."/>
            <person name="Kohler A."/>
            <person name="Costa M.D."/>
            <person name="Nagy L.G."/>
            <person name="Floudas D."/>
            <person name="Copeland A."/>
            <person name="Barry K.W."/>
            <person name="Cichocki N."/>
            <person name="Veneault-Fourrey C."/>
            <person name="LaButti K."/>
            <person name="Lindquist E.A."/>
            <person name="Lipzen A."/>
            <person name="Lundell T."/>
            <person name="Morin E."/>
            <person name="Murat C."/>
            <person name="Sun H."/>
            <person name="Tunlid A."/>
            <person name="Henrissat B."/>
            <person name="Grigoriev I.V."/>
            <person name="Hibbett D.S."/>
            <person name="Martin F."/>
            <person name="Nordberg H.P."/>
            <person name="Cantor M.N."/>
            <person name="Hua S.X."/>
        </authorList>
    </citation>
    <scope>NUCLEOTIDE SEQUENCE [LARGE SCALE GENOMIC DNA]</scope>
    <source>
        <strain evidence="1 2">441</strain>
    </source>
</reference>